<evidence type="ECO:0000313" key="1">
    <source>
        <dbReference type="EMBL" id="EDO62723.1"/>
    </source>
</evidence>
<comment type="caution">
    <text evidence="1">The sequence shown here is derived from an EMBL/GenBank/DDBJ whole genome shotgun (WGS) entry which is preliminary data.</text>
</comment>
<protein>
    <submittedName>
        <fullName evidence="1">Uncharacterized protein</fullName>
    </submittedName>
</protein>
<sequence length="33" mass="3974">MLKSMENFLKQIKKPLKPLPIRFKRLFALPLSF</sequence>
<reference evidence="1 2" key="2">
    <citation type="submission" date="2007-08" db="EMBL/GenBank/DDBJ databases">
        <authorList>
            <person name="Fulton L."/>
            <person name="Clifton S."/>
            <person name="Fulton B."/>
            <person name="Xu J."/>
            <person name="Minx P."/>
            <person name="Pepin K.H."/>
            <person name="Johnson M."/>
            <person name="Thiruvilangam P."/>
            <person name="Bhonagiri V."/>
            <person name="Nash W.E."/>
            <person name="Wang C."/>
            <person name="Mardis E.R."/>
            <person name="Wilson R.K."/>
        </authorList>
    </citation>
    <scope>NUCLEOTIDE SEQUENCE [LARGE SCALE GENOMIC DNA]</scope>
    <source>
        <strain evidence="1 2">DSM 753</strain>
    </source>
</reference>
<proteinExistence type="predicted"/>
<dbReference type="EMBL" id="ABCB02000013">
    <property type="protein sequence ID" value="EDO62723.1"/>
    <property type="molecule type" value="Genomic_DNA"/>
</dbReference>
<evidence type="ECO:0000313" key="2">
    <source>
        <dbReference type="Proteomes" id="UP000003490"/>
    </source>
</evidence>
<accession>A7VPR0</accession>
<organism evidence="1 2">
    <name type="scientific">[Clostridium] leptum DSM 753</name>
    <dbReference type="NCBI Taxonomy" id="428125"/>
    <lineage>
        <taxon>Bacteria</taxon>
        <taxon>Bacillati</taxon>
        <taxon>Bacillota</taxon>
        <taxon>Clostridia</taxon>
        <taxon>Eubacteriales</taxon>
        <taxon>Oscillospiraceae</taxon>
        <taxon>Oscillospiraceae incertae sedis</taxon>
    </lineage>
</organism>
<gene>
    <name evidence="1" type="ORF">CLOLEP_00538</name>
</gene>
<dbReference type="AlphaFoldDB" id="A7VPR0"/>
<reference evidence="1 2" key="1">
    <citation type="submission" date="2007-08" db="EMBL/GenBank/DDBJ databases">
        <title>Draft genome sequence of Clostridium leptum (DSM 753).</title>
        <authorList>
            <person name="Sudarsanam P."/>
            <person name="Ley R."/>
            <person name="Guruge J."/>
            <person name="Turnbaugh P.J."/>
            <person name="Mahowald M."/>
            <person name="Liep D."/>
            <person name="Gordon J."/>
        </authorList>
    </citation>
    <scope>NUCLEOTIDE SEQUENCE [LARGE SCALE GENOMIC DNA]</scope>
    <source>
        <strain evidence="1 2">DSM 753</strain>
    </source>
</reference>
<name>A7VPR0_9FIRM</name>
<dbReference type="HOGENOM" id="CLU_3381289_0_0_9"/>
<dbReference type="Proteomes" id="UP000003490">
    <property type="component" value="Unassembled WGS sequence"/>
</dbReference>